<protein>
    <recommendedName>
        <fullName evidence="2">K Homology domain-containing protein</fullName>
    </recommendedName>
</protein>
<organism evidence="1">
    <name type="scientific">viral metagenome</name>
    <dbReference type="NCBI Taxonomy" id="1070528"/>
    <lineage>
        <taxon>unclassified sequences</taxon>
        <taxon>metagenomes</taxon>
        <taxon>organismal metagenomes</taxon>
    </lineage>
</organism>
<dbReference type="AlphaFoldDB" id="A0A6C0FDX2"/>
<evidence type="ECO:0008006" key="2">
    <source>
        <dbReference type="Google" id="ProtNLM"/>
    </source>
</evidence>
<reference evidence="1" key="1">
    <citation type="journal article" date="2020" name="Nature">
        <title>Giant virus diversity and host interactions through global metagenomics.</title>
        <authorList>
            <person name="Schulz F."/>
            <person name="Roux S."/>
            <person name="Paez-Espino D."/>
            <person name="Jungbluth S."/>
            <person name="Walsh D.A."/>
            <person name="Denef V.J."/>
            <person name="McMahon K.D."/>
            <person name="Konstantinidis K.T."/>
            <person name="Eloe-Fadrosh E.A."/>
            <person name="Kyrpides N.C."/>
            <person name="Woyke T."/>
        </authorList>
    </citation>
    <scope>NUCLEOTIDE SEQUENCE</scope>
    <source>
        <strain evidence="1">GVMAG-S-ERX556126-94</strain>
    </source>
</reference>
<accession>A0A6C0FDX2</accession>
<dbReference type="Gene3D" id="3.30.310.210">
    <property type="match status" value="1"/>
</dbReference>
<name>A0A6C0FDX2_9ZZZZ</name>
<proteinExistence type="predicted"/>
<dbReference type="CDD" id="cd00105">
    <property type="entry name" value="KH-I"/>
    <property type="match status" value="1"/>
</dbReference>
<evidence type="ECO:0000313" key="1">
    <source>
        <dbReference type="EMBL" id="QHT39204.1"/>
    </source>
</evidence>
<sequence length="259" mass="29527">MASLSYELNGRNNLVVTASDIGLIIGKGASGLKRVISGAWTMYERLQSSEKRIDEEKPKLRIVLKDHEDGIQAEIFSESETMQKLAQKSLDRSVEFVLKKRESTVSLKTEFFLVDLPERLMGKLIGRGGAGLKRLQNDIIFRNKRVMINPDDVETAKTARIRVDSLDVEPDEDGKSGNIIEKGEQKNTSFLGWPPEKDDDFEHHVKLTLSFKRGVAPLKERDLYIQRFSEVVVNRINQIKQEDDDQMDEINECLGFDEE</sequence>
<dbReference type="PROSITE" id="PS50084">
    <property type="entry name" value="KH_TYPE_1"/>
    <property type="match status" value="1"/>
</dbReference>
<dbReference type="EMBL" id="MN738839">
    <property type="protein sequence ID" value="QHT39204.1"/>
    <property type="molecule type" value="Genomic_DNA"/>
</dbReference>